<evidence type="ECO:0000259" key="5">
    <source>
        <dbReference type="PROSITE" id="PS50835"/>
    </source>
</evidence>
<evidence type="ECO:0000313" key="7">
    <source>
        <dbReference type="Proteomes" id="UP000694569"/>
    </source>
</evidence>
<dbReference type="PANTHER" id="PTHR23266">
    <property type="entry name" value="IMMUNOGLOBULIN HEAVY CHAIN"/>
    <property type="match status" value="1"/>
</dbReference>
<dbReference type="InterPro" id="IPR013783">
    <property type="entry name" value="Ig-like_fold"/>
</dbReference>
<organism evidence="6 7">
    <name type="scientific">Leptobrachium leishanense</name>
    <name type="common">Leishan spiny toad</name>
    <dbReference type="NCBI Taxonomy" id="445787"/>
    <lineage>
        <taxon>Eukaryota</taxon>
        <taxon>Metazoa</taxon>
        <taxon>Chordata</taxon>
        <taxon>Craniata</taxon>
        <taxon>Vertebrata</taxon>
        <taxon>Euteleostomi</taxon>
        <taxon>Amphibia</taxon>
        <taxon>Batrachia</taxon>
        <taxon>Anura</taxon>
        <taxon>Pelobatoidea</taxon>
        <taxon>Megophryidae</taxon>
        <taxon>Leptobrachium</taxon>
    </lineage>
</organism>
<dbReference type="InterPro" id="IPR007110">
    <property type="entry name" value="Ig-like_dom"/>
</dbReference>
<dbReference type="AlphaFoldDB" id="A0A8C5MDA6"/>
<evidence type="ECO:0000256" key="2">
    <source>
        <dbReference type="ARBA" id="ARBA00023130"/>
    </source>
</evidence>
<dbReference type="SMART" id="SM00406">
    <property type="entry name" value="IGv"/>
    <property type="match status" value="1"/>
</dbReference>
<name>A0A8C5MDA6_9ANUR</name>
<reference evidence="6" key="2">
    <citation type="submission" date="2025-09" db="UniProtKB">
        <authorList>
            <consortium name="Ensembl"/>
        </authorList>
    </citation>
    <scope>IDENTIFICATION</scope>
</reference>
<evidence type="ECO:0000256" key="4">
    <source>
        <dbReference type="SAM" id="SignalP"/>
    </source>
</evidence>
<keyword evidence="3" id="KW-1280">Immunoglobulin</keyword>
<dbReference type="Gene3D" id="2.60.40.10">
    <property type="entry name" value="Immunoglobulins"/>
    <property type="match status" value="1"/>
</dbReference>
<dbReference type="Proteomes" id="UP000694569">
    <property type="component" value="Unplaced"/>
</dbReference>
<dbReference type="PROSITE" id="PS50835">
    <property type="entry name" value="IG_LIKE"/>
    <property type="match status" value="1"/>
</dbReference>
<dbReference type="GeneTree" id="ENSGT01150000287008"/>
<dbReference type="Ensembl" id="ENSLLET00000010759.1">
    <property type="protein sequence ID" value="ENSLLEP00000010354.1"/>
    <property type="gene ID" value="ENSLLEG00000006613.1"/>
</dbReference>
<protein>
    <recommendedName>
        <fullName evidence="5">Ig-like domain-containing protein</fullName>
    </recommendedName>
</protein>
<evidence type="ECO:0000313" key="6">
    <source>
        <dbReference type="Ensembl" id="ENSLLEP00000010354.1"/>
    </source>
</evidence>
<feature type="domain" description="Ig-like" evidence="5">
    <location>
        <begin position="19"/>
        <end position="123"/>
    </location>
</feature>
<keyword evidence="2" id="KW-1064">Adaptive immunity</keyword>
<dbReference type="InterPro" id="IPR013106">
    <property type="entry name" value="Ig_V-set"/>
</dbReference>
<reference evidence="6" key="1">
    <citation type="submission" date="2025-08" db="UniProtKB">
        <authorList>
            <consortium name="Ensembl"/>
        </authorList>
    </citation>
    <scope>IDENTIFICATION</scope>
</reference>
<dbReference type="InterPro" id="IPR036179">
    <property type="entry name" value="Ig-like_dom_sf"/>
</dbReference>
<dbReference type="InterPro" id="IPR050199">
    <property type="entry name" value="IgHV"/>
</dbReference>
<keyword evidence="1" id="KW-0391">Immunity</keyword>
<feature type="signal peptide" evidence="4">
    <location>
        <begin position="1"/>
        <end position="19"/>
    </location>
</feature>
<keyword evidence="7" id="KW-1185">Reference proteome</keyword>
<feature type="chain" id="PRO_5034089786" description="Ig-like domain-containing protein" evidence="4">
    <location>
        <begin position="20"/>
        <end position="123"/>
    </location>
</feature>
<dbReference type="Pfam" id="PF07686">
    <property type="entry name" value="V-set"/>
    <property type="match status" value="1"/>
</dbReference>
<sequence length="123" mass="13523">MRNFLWLYCVVSALTNVLSQLSLSESGPGTVKPGETMMLTCKVTGGSLTDSSAVPAVYWVRQPAGNGLKWMGGIWHDNSAWYATSVQGRLTITRDTNKGEVYFKFTGVKAEDTCVYYCLRGPQ</sequence>
<dbReference type="GO" id="GO:0005576">
    <property type="term" value="C:extracellular region"/>
    <property type="evidence" value="ECO:0007669"/>
    <property type="project" value="UniProtKB-ARBA"/>
</dbReference>
<evidence type="ECO:0000256" key="3">
    <source>
        <dbReference type="ARBA" id="ARBA00043265"/>
    </source>
</evidence>
<proteinExistence type="predicted"/>
<dbReference type="GO" id="GO:0019814">
    <property type="term" value="C:immunoglobulin complex"/>
    <property type="evidence" value="ECO:0007669"/>
    <property type="project" value="UniProtKB-KW"/>
</dbReference>
<keyword evidence="4" id="KW-0732">Signal</keyword>
<dbReference type="GO" id="GO:0002250">
    <property type="term" value="P:adaptive immune response"/>
    <property type="evidence" value="ECO:0007669"/>
    <property type="project" value="UniProtKB-KW"/>
</dbReference>
<evidence type="ECO:0000256" key="1">
    <source>
        <dbReference type="ARBA" id="ARBA00022859"/>
    </source>
</evidence>
<dbReference type="OrthoDB" id="8865476at2759"/>
<accession>A0A8C5MDA6</accession>
<dbReference type="SUPFAM" id="SSF48726">
    <property type="entry name" value="Immunoglobulin"/>
    <property type="match status" value="1"/>
</dbReference>